<dbReference type="GO" id="GO:0046872">
    <property type="term" value="F:metal ion binding"/>
    <property type="evidence" value="ECO:0007669"/>
    <property type="project" value="UniProtKB-KW"/>
</dbReference>
<dbReference type="InterPro" id="IPR016496">
    <property type="entry name" value="GTPase_HflX"/>
</dbReference>
<dbReference type="Pfam" id="PF01926">
    <property type="entry name" value="MMR_HSR1"/>
    <property type="match status" value="1"/>
</dbReference>
<dbReference type="PANTHER" id="PTHR10229">
    <property type="entry name" value="GTP-BINDING PROTEIN HFLX"/>
    <property type="match status" value="1"/>
</dbReference>
<feature type="binding site" evidence="6">
    <location>
        <begin position="245"/>
        <end position="248"/>
    </location>
    <ligand>
        <name>GTP</name>
        <dbReference type="ChEBI" id="CHEBI:37565"/>
    </ligand>
</feature>
<feature type="domain" description="Hflx-type G" evidence="8">
    <location>
        <begin position="193"/>
        <end position="351"/>
    </location>
</feature>
<sequence length="406" mass="45156">MMKTEIQNVALVYLPQGQQDELRELYGLVETAMGKVTLTVSQNRTTPDPKTLIGSGKTEELRLAIENCAEKPQTVLFSRPLDAIQRRNLQEALGLTVIDNIDLILDIFALRATTAEGKKQVELAQLTYKLATRSDKDFSRQGAGIGTRGPGETQLETDKRIAREKIYRLRRELKEIAAQRDITRKKRRNNQAFTVALAGYTNAGKSTLFNALTGADVYKDDRLFATLDTTVRKFNAEEFPVLLCDTVGFIRNLPTMLVDAFKSTLEEVTDADLVLNVCDASDPDVEQHISVTLDVLQQLGVTAPVLTVYNKCDKCQSLPQSTSDCIYVSATENKNLDALKEAIARKARKQYAAVTLTVPLSECGKLLSLLNGCAVSVNAHYDDTHAEIRATVRRKYLSRFARYLSV</sequence>
<evidence type="ECO:0000256" key="1">
    <source>
        <dbReference type="ARBA" id="ARBA00022723"/>
    </source>
</evidence>
<dbReference type="Pfam" id="PF16360">
    <property type="entry name" value="GTP-bdg_M"/>
    <property type="match status" value="1"/>
</dbReference>
<proteinExistence type="inferred from homology"/>
<comment type="similarity">
    <text evidence="5">Belongs to the TRAFAC class OBG-HflX-like GTPase superfamily. HflX GTPase family.</text>
</comment>
<keyword evidence="1 7" id="KW-0479">Metal-binding</keyword>
<keyword evidence="2 5" id="KW-0547">Nucleotide-binding</keyword>
<comment type="cofactor">
    <cofactor evidence="7">
        <name>Mg(2+)</name>
        <dbReference type="ChEBI" id="CHEBI:18420"/>
    </cofactor>
</comment>
<dbReference type="GO" id="GO:0043022">
    <property type="term" value="F:ribosome binding"/>
    <property type="evidence" value="ECO:0007669"/>
    <property type="project" value="TreeGrafter"/>
</dbReference>
<comment type="subcellular location">
    <subcellularLocation>
        <location evidence="5">Cytoplasm</location>
    </subcellularLocation>
    <text evidence="5">May associate with membranes.</text>
</comment>
<evidence type="ECO:0000256" key="2">
    <source>
        <dbReference type="ARBA" id="ARBA00022741"/>
    </source>
</evidence>
<organism evidence="9 10">
    <name type="scientific">Candidatus Fimimonas merdipullorum</name>
    <dbReference type="NCBI Taxonomy" id="2840822"/>
    <lineage>
        <taxon>Bacteria</taxon>
        <taxon>Pseudomonadati</taxon>
        <taxon>Myxococcota</taxon>
        <taxon>Myxococcia</taxon>
        <taxon>Myxococcales</taxon>
        <taxon>Cystobacterineae</taxon>
        <taxon>Myxococcaceae</taxon>
        <taxon>Myxococcaceae incertae sedis</taxon>
        <taxon>Candidatus Fimimonas</taxon>
    </lineage>
</organism>
<name>A0A9D1MXQ2_9BACT</name>
<dbReference type="InterPro" id="IPR027417">
    <property type="entry name" value="P-loop_NTPase"/>
</dbReference>
<evidence type="ECO:0000259" key="8">
    <source>
        <dbReference type="PROSITE" id="PS51705"/>
    </source>
</evidence>
<evidence type="ECO:0000313" key="10">
    <source>
        <dbReference type="Proteomes" id="UP000886852"/>
    </source>
</evidence>
<dbReference type="PRINTS" id="PR00326">
    <property type="entry name" value="GTP1OBG"/>
</dbReference>
<dbReference type="GO" id="GO:0005525">
    <property type="term" value="F:GTP binding"/>
    <property type="evidence" value="ECO:0007669"/>
    <property type="project" value="UniProtKB-UniRule"/>
</dbReference>
<reference evidence="9" key="2">
    <citation type="journal article" date="2021" name="PeerJ">
        <title>Extensive microbial diversity within the chicken gut microbiome revealed by metagenomics and culture.</title>
        <authorList>
            <person name="Gilroy R."/>
            <person name="Ravi A."/>
            <person name="Getino M."/>
            <person name="Pursley I."/>
            <person name="Horton D.L."/>
            <person name="Alikhan N.F."/>
            <person name="Baker D."/>
            <person name="Gharbi K."/>
            <person name="Hall N."/>
            <person name="Watson M."/>
            <person name="Adriaenssens E.M."/>
            <person name="Foster-Nyarko E."/>
            <person name="Jarju S."/>
            <person name="Secka A."/>
            <person name="Antonio M."/>
            <person name="Oren A."/>
            <person name="Chaudhuri R.R."/>
            <person name="La Ragione R."/>
            <person name="Hildebrand F."/>
            <person name="Pallen M.J."/>
        </authorList>
    </citation>
    <scope>NUCLEOTIDE SEQUENCE</scope>
    <source>
        <strain evidence="9">ChiHjej12B11-7776</strain>
    </source>
</reference>
<dbReference type="InterPro" id="IPR030394">
    <property type="entry name" value="G_HFLX_dom"/>
</dbReference>
<dbReference type="InterPro" id="IPR025121">
    <property type="entry name" value="GTPase_HflX_N"/>
</dbReference>
<protein>
    <recommendedName>
        <fullName evidence="5">GTPase HflX</fullName>
    </recommendedName>
    <alternativeName>
        <fullName evidence="5">GTP-binding protein HflX</fullName>
    </alternativeName>
</protein>
<comment type="caution">
    <text evidence="9">The sequence shown here is derived from an EMBL/GenBank/DDBJ whole genome shotgun (WGS) entry which is preliminary data.</text>
</comment>
<dbReference type="Gene3D" id="6.10.250.2860">
    <property type="match status" value="1"/>
</dbReference>
<dbReference type="PIRSF" id="PIRSF006809">
    <property type="entry name" value="GTP-binding_hflX_prd"/>
    <property type="match status" value="1"/>
</dbReference>
<dbReference type="Gene3D" id="3.40.50.300">
    <property type="entry name" value="P-loop containing nucleotide triphosphate hydrolases"/>
    <property type="match status" value="1"/>
</dbReference>
<dbReference type="SUPFAM" id="SSF52540">
    <property type="entry name" value="P-loop containing nucleoside triphosphate hydrolases"/>
    <property type="match status" value="1"/>
</dbReference>
<evidence type="ECO:0000256" key="4">
    <source>
        <dbReference type="ARBA" id="ARBA00023134"/>
    </source>
</evidence>
<dbReference type="InterPro" id="IPR006073">
    <property type="entry name" value="GTP-bd"/>
</dbReference>
<dbReference type="InterPro" id="IPR032305">
    <property type="entry name" value="GTP-bd_M"/>
</dbReference>
<feature type="binding site" evidence="6">
    <location>
        <begin position="199"/>
        <end position="206"/>
    </location>
    <ligand>
        <name>GTP</name>
        <dbReference type="ChEBI" id="CHEBI:37565"/>
    </ligand>
</feature>
<dbReference type="PANTHER" id="PTHR10229:SF0">
    <property type="entry name" value="GTP-BINDING PROTEIN 6-RELATED"/>
    <property type="match status" value="1"/>
</dbReference>
<feature type="binding site" evidence="6">
    <location>
        <begin position="310"/>
        <end position="313"/>
    </location>
    <ligand>
        <name>GTP</name>
        <dbReference type="ChEBI" id="CHEBI:37565"/>
    </ligand>
</feature>
<evidence type="ECO:0000256" key="7">
    <source>
        <dbReference type="PIRSR" id="PIRSR006809-2"/>
    </source>
</evidence>
<feature type="binding site" evidence="6">
    <location>
        <begin position="224"/>
        <end position="228"/>
    </location>
    <ligand>
        <name>GTP</name>
        <dbReference type="ChEBI" id="CHEBI:37565"/>
    </ligand>
</feature>
<evidence type="ECO:0000256" key="6">
    <source>
        <dbReference type="PIRSR" id="PIRSR006809-1"/>
    </source>
</evidence>
<feature type="binding site" evidence="7">
    <location>
        <position position="226"/>
    </location>
    <ligand>
        <name>Mg(2+)</name>
        <dbReference type="ChEBI" id="CHEBI:18420"/>
    </ligand>
</feature>
<feature type="binding site" evidence="7">
    <location>
        <position position="206"/>
    </location>
    <ligand>
        <name>Mg(2+)</name>
        <dbReference type="ChEBI" id="CHEBI:18420"/>
    </ligand>
</feature>
<dbReference type="InterPro" id="IPR042108">
    <property type="entry name" value="GTPase_HflX_N_sf"/>
</dbReference>
<comment type="function">
    <text evidence="5">GTPase that associates with the 50S ribosomal subunit and may have a role during protein synthesis or ribosome biogenesis.</text>
</comment>
<keyword evidence="3 7" id="KW-0460">Magnesium</keyword>
<dbReference type="AlphaFoldDB" id="A0A9D1MXQ2"/>
<reference evidence="9" key="1">
    <citation type="submission" date="2020-10" db="EMBL/GenBank/DDBJ databases">
        <authorList>
            <person name="Gilroy R."/>
        </authorList>
    </citation>
    <scope>NUCLEOTIDE SEQUENCE</scope>
    <source>
        <strain evidence="9">ChiHjej12B11-7776</strain>
    </source>
</reference>
<evidence type="ECO:0000256" key="3">
    <source>
        <dbReference type="ARBA" id="ARBA00022842"/>
    </source>
</evidence>
<dbReference type="NCBIfam" id="TIGR03156">
    <property type="entry name" value="GTP_HflX"/>
    <property type="match status" value="1"/>
</dbReference>
<dbReference type="Pfam" id="PF13167">
    <property type="entry name" value="GTP-bdg_N"/>
    <property type="match status" value="1"/>
</dbReference>
<evidence type="ECO:0000256" key="5">
    <source>
        <dbReference type="HAMAP-Rule" id="MF_00900"/>
    </source>
</evidence>
<dbReference type="CDD" id="cd01878">
    <property type="entry name" value="HflX"/>
    <property type="match status" value="1"/>
</dbReference>
<evidence type="ECO:0000313" key="9">
    <source>
        <dbReference type="EMBL" id="HIU91442.1"/>
    </source>
</evidence>
<gene>
    <name evidence="5 9" type="primary">hflX</name>
    <name evidence="9" type="ORF">IAC72_05490</name>
</gene>
<accession>A0A9D1MXQ2</accession>
<dbReference type="EMBL" id="DVOC01000098">
    <property type="protein sequence ID" value="HIU91442.1"/>
    <property type="molecule type" value="Genomic_DNA"/>
</dbReference>
<dbReference type="Proteomes" id="UP000886852">
    <property type="component" value="Unassembled WGS sequence"/>
</dbReference>
<dbReference type="PROSITE" id="PS51705">
    <property type="entry name" value="G_HFLX"/>
    <property type="match status" value="1"/>
</dbReference>
<dbReference type="GO" id="GO:0005737">
    <property type="term" value="C:cytoplasm"/>
    <property type="evidence" value="ECO:0007669"/>
    <property type="project" value="UniProtKB-SubCell"/>
</dbReference>
<keyword evidence="5" id="KW-0963">Cytoplasm</keyword>
<feature type="binding site" evidence="6">
    <location>
        <begin position="329"/>
        <end position="331"/>
    </location>
    <ligand>
        <name>GTP</name>
        <dbReference type="ChEBI" id="CHEBI:37565"/>
    </ligand>
</feature>
<keyword evidence="4 5" id="KW-0342">GTP-binding</keyword>
<comment type="subunit">
    <text evidence="5">Monomer. Associates with the 50S ribosomal subunit.</text>
</comment>
<dbReference type="HAMAP" id="MF_00900">
    <property type="entry name" value="GTPase_HflX"/>
    <property type="match status" value="1"/>
</dbReference>
<dbReference type="GO" id="GO:0003924">
    <property type="term" value="F:GTPase activity"/>
    <property type="evidence" value="ECO:0007669"/>
    <property type="project" value="UniProtKB-UniRule"/>
</dbReference>
<dbReference type="Gene3D" id="3.40.50.11060">
    <property type="entry name" value="GTPase HflX, N-terminal domain"/>
    <property type="match status" value="1"/>
</dbReference>